<gene>
    <name evidence="1" type="ORF">HMPREF9098_0424</name>
</gene>
<dbReference type="HOGENOM" id="CLU_2734651_0_0_4"/>
<proteinExistence type="predicted"/>
<protein>
    <submittedName>
        <fullName evidence="1">Uncharacterized protein</fullName>
    </submittedName>
</protein>
<accession>F0EX44</accession>
<keyword evidence="2" id="KW-1185">Reference proteome</keyword>
<comment type="caution">
    <text evidence="1">The sequence shown here is derived from an EMBL/GenBank/DDBJ whole genome shotgun (WGS) entry which is preliminary data.</text>
</comment>
<dbReference type="Proteomes" id="UP000004088">
    <property type="component" value="Unassembled WGS sequence"/>
</dbReference>
<evidence type="ECO:0000313" key="1">
    <source>
        <dbReference type="EMBL" id="EGC18275.1"/>
    </source>
</evidence>
<name>F0EX44_9NEIS</name>
<evidence type="ECO:0000313" key="2">
    <source>
        <dbReference type="Proteomes" id="UP000004088"/>
    </source>
</evidence>
<sequence length="71" mass="8943">MIVCSYFYFYYFNCFCFRYHIYSMDCLAELFQKQPDKHLKLANYFIRDLVAQRLIKRKLVRYVRFIIDGRF</sequence>
<organism evidence="1 2">
    <name type="scientific">Kingella denitrificans ATCC 33394</name>
    <dbReference type="NCBI Taxonomy" id="888741"/>
    <lineage>
        <taxon>Bacteria</taxon>
        <taxon>Pseudomonadati</taxon>
        <taxon>Pseudomonadota</taxon>
        <taxon>Betaproteobacteria</taxon>
        <taxon>Neisseriales</taxon>
        <taxon>Neisseriaceae</taxon>
        <taxon>Kingella</taxon>
    </lineage>
</organism>
<dbReference type="AlphaFoldDB" id="F0EX44"/>
<reference evidence="1 2" key="1">
    <citation type="submission" date="2011-01" db="EMBL/GenBank/DDBJ databases">
        <authorList>
            <person name="Muzny D."/>
            <person name="Qin X."/>
            <person name="Deng J."/>
            <person name="Jiang H."/>
            <person name="Liu Y."/>
            <person name="Qu J."/>
            <person name="Song X.-Z."/>
            <person name="Zhang L."/>
            <person name="Thornton R."/>
            <person name="Coyle M."/>
            <person name="Francisco L."/>
            <person name="Jackson L."/>
            <person name="Javaid M."/>
            <person name="Korchina V."/>
            <person name="Kovar C."/>
            <person name="Mata R."/>
            <person name="Mathew T."/>
            <person name="Ngo R."/>
            <person name="Nguyen L."/>
            <person name="Nguyen N."/>
            <person name="Okwuonu G."/>
            <person name="Ongeri F."/>
            <person name="Pham C."/>
            <person name="Simmons D."/>
            <person name="Wilczek-Boney K."/>
            <person name="Hale W."/>
            <person name="Jakkamsetti A."/>
            <person name="Pham P."/>
            <person name="Ruth R."/>
            <person name="San Lucas F."/>
            <person name="Warren J."/>
            <person name="Zhang J."/>
            <person name="Zhao Z."/>
            <person name="Zhou C."/>
            <person name="Zhu D."/>
            <person name="Lee S."/>
            <person name="Bess C."/>
            <person name="Blankenburg K."/>
            <person name="Forbes L."/>
            <person name="Fu Q."/>
            <person name="Gubbala S."/>
            <person name="Hirani K."/>
            <person name="Jayaseelan J.C."/>
            <person name="Lara F."/>
            <person name="Munidasa M."/>
            <person name="Palculict T."/>
            <person name="Patil S."/>
            <person name="Pu L.-L."/>
            <person name="Saada N."/>
            <person name="Tang L."/>
            <person name="Weissenberger G."/>
            <person name="Zhu Y."/>
            <person name="Hemphill L."/>
            <person name="Shang Y."/>
            <person name="Youmans B."/>
            <person name="Ayvaz T."/>
            <person name="Ross M."/>
            <person name="Santibanez J."/>
            <person name="Aqrawi P."/>
            <person name="Gross S."/>
            <person name="Joshi V."/>
            <person name="Fowler G."/>
            <person name="Nazareth L."/>
            <person name="Reid J."/>
            <person name="Worley K."/>
            <person name="Petrosino J."/>
            <person name="Highlander S."/>
            <person name="Gibbs R."/>
        </authorList>
    </citation>
    <scope>NUCLEOTIDE SEQUENCE [LARGE SCALE GENOMIC DNA]</scope>
    <source>
        <strain evidence="1 2">ATCC 33394</strain>
    </source>
</reference>
<dbReference type="EMBL" id="AEWV01000006">
    <property type="protein sequence ID" value="EGC18275.1"/>
    <property type="molecule type" value="Genomic_DNA"/>
</dbReference>